<name>X0XIQ0_9ZZZZ</name>
<comment type="caution">
    <text evidence="1">The sequence shown here is derived from an EMBL/GenBank/DDBJ whole genome shotgun (WGS) entry which is preliminary data.</text>
</comment>
<reference evidence="1" key="1">
    <citation type="journal article" date="2014" name="Front. Microbiol.">
        <title>High frequency of phylogenetically diverse reductive dehalogenase-homologous genes in deep subseafloor sedimentary metagenomes.</title>
        <authorList>
            <person name="Kawai M."/>
            <person name="Futagami T."/>
            <person name="Toyoda A."/>
            <person name="Takaki Y."/>
            <person name="Nishi S."/>
            <person name="Hori S."/>
            <person name="Arai W."/>
            <person name="Tsubouchi T."/>
            <person name="Morono Y."/>
            <person name="Uchiyama I."/>
            <person name="Ito T."/>
            <person name="Fujiyama A."/>
            <person name="Inagaki F."/>
            <person name="Takami H."/>
        </authorList>
    </citation>
    <scope>NUCLEOTIDE SEQUENCE</scope>
    <source>
        <strain evidence="1">Expedition CK06-06</strain>
    </source>
</reference>
<accession>X0XIQ0</accession>
<organism evidence="1">
    <name type="scientific">marine sediment metagenome</name>
    <dbReference type="NCBI Taxonomy" id="412755"/>
    <lineage>
        <taxon>unclassified sequences</taxon>
        <taxon>metagenomes</taxon>
        <taxon>ecological metagenomes</taxon>
    </lineage>
</organism>
<proteinExistence type="predicted"/>
<dbReference type="EMBL" id="BARS01046997">
    <property type="protein sequence ID" value="GAG35262.1"/>
    <property type="molecule type" value="Genomic_DNA"/>
</dbReference>
<dbReference type="AlphaFoldDB" id="X0XIQ0"/>
<gene>
    <name evidence="1" type="ORF">S01H1_70659</name>
</gene>
<evidence type="ECO:0000313" key="1">
    <source>
        <dbReference type="EMBL" id="GAG35262.1"/>
    </source>
</evidence>
<sequence length="197" mass="23433">MNYSIETNIPFPQTSIISNKQGLVISPFSNKLKNIGNKRWKLKYKNKIFYKTNPELYRIILGTLGYSNPKTIISFSKNNRKYKFKAILRNMIYNTQHNLKNNKTTKHYLVFYLDPINKNININFKKVNKLNLTFNNKILKSPRFQYGYCDNDRWKSCKPIDYLGKTKYYQGHIQDISFCKVYDNRKGPFNMYCALST</sequence>
<protein>
    <submittedName>
        <fullName evidence="1">Uncharacterized protein</fullName>
    </submittedName>
</protein>